<proteinExistence type="predicted"/>
<reference evidence="1 2" key="1">
    <citation type="journal article" date="2020" name="Nature">
        <title>Six reference-quality genomes reveal evolution of bat adaptations.</title>
        <authorList>
            <person name="Jebb D."/>
            <person name="Huang Z."/>
            <person name="Pippel M."/>
            <person name="Hughes G.M."/>
            <person name="Lavrichenko K."/>
            <person name="Devanna P."/>
            <person name="Winkler S."/>
            <person name="Jermiin L.S."/>
            <person name="Skirmuntt E.C."/>
            <person name="Katzourakis A."/>
            <person name="Burkitt-Gray L."/>
            <person name="Ray D.A."/>
            <person name="Sullivan K.A.M."/>
            <person name="Roscito J.G."/>
            <person name="Kirilenko B.M."/>
            <person name="Davalos L.M."/>
            <person name="Corthals A.P."/>
            <person name="Power M.L."/>
            <person name="Jones G."/>
            <person name="Ransome R.D."/>
            <person name="Dechmann D.K.N."/>
            <person name="Locatelli A.G."/>
            <person name="Puechmaille S.J."/>
            <person name="Fedrigo O."/>
            <person name="Jarvis E.D."/>
            <person name="Hiller M."/>
            <person name="Vernes S.C."/>
            <person name="Myers E.W."/>
            <person name="Teeling E.C."/>
        </authorList>
    </citation>
    <scope>NUCLEOTIDE SEQUENCE [LARGE SCALE GENOMIC DNA]</scope>
    <source>
        <strain evidence="1">Bat1K_MPI-CBG_1</strain>
    </source>
</reference>
<evidence type="ECO:0000313" key="1">
    <source>
        <dbReference type="EMBL" id="KAF6099958.1"/>
    </source>
</evidence>
<name>A0A833ZW75_9CHIR</name>
<dbReference type="EMBL" id="JABVXQ010000007">
    <property type="protein sequence ID" value="KAF6099958.1"/>
    <property type="molecule type" value="Genomic_DNA"/>
</dbReference>
<evidence type="ECO:0000313" key="2">
    <source>
        <dbReference type="Proteomes" id="UP000664940"/>
    </source>
</evidence>
<comment type="caution">
    <text evidence="1">The sequence shown here is derived from an EMBL/GenBank/DDBJ whole genome shotgun (WGS) entry which is preliminary data.</text>
</comment>
<protein>
    <submittedName>
        <fullName evidence="1">Uncharacterized protein</fullName>
    </submittedName>
</protein>
<sequence length="173" mass="18908">MVMPVAWGYREDSASQCVESTSHSACGGSHALDVALVAVVKIDVAPRTPGKPPRISWGPQVEKIILHHVHALYRPLDICIHPGEGGGRVPPRKCATGARWQATSEVCHLLASRHVPEALSFQTGEAELRKDATLEEDPAGPRRRDCVPSSWGCCDYLGTKAQQREPIWLVNYP</sequence>
<accession>A0A833ZW75</accession>
<gene>
    <name evidence="1" type="ORF">HJG60_011674</name>
</gene>
<organism evidence="1 2">
    <name type="scientific">Phyllostomus discolor</name>
    <name type="common">pale spear-nosed bat</name>
    <dbReference type="NCBI Taxonomy" id="89673"/>
    <lineage>
        <taxon>Eukaryota</taxon>
        <taxon>Metazoa</taxon>
        <taxon>Chordata</taxon>
        <taxon>Craniata</taxon>
        <taxon>Vertebrata</taxon>
        <taxon>Euteleostomi</taxon>
        <taxon>Mammalia</taxon>
        <taxon>Eutheria</taxon>
        <taxon>Laurasiatheria</taxon>
        <taxon>Chiroptera</taxon>
        <taxon>Yangochiroptera</taxon>
        <taxon>Phyllostomidae</taxon>
        <taxon>Phyllostominae</taxon>
        <taxon>Phyllostomus</taxon>
    </lineage>
</organism>
<dbReference type="Proteomes" id="UP000664940">
    <property type="component" value="Unassembled WGS sequence"/>
</dbReference>
<dbReference type="AlphaFoldDB" id="A0A833ZW75"/>